<sequence>MSAGLAPGSAAAAPLVAEGSTTAAAACGLSLGSVTAGGDQVRRQATATVPPTVEPWWVTADVYAAPPRLSSTLVYEPAIANTNVDGWVVIGDSMYRSSYNTGTDFQLEGAPQLERLGGRWGTFVAFEDAQYWAPPTSFYRHNAYGLRNDGKLFRWTVDTKGVWHSSGSYGFSSVKSMALIARPGRKTPS</sequence>
<dbReference type="EMBL" id="SLWM01000014">
    <property type="protein sequence ID" value="TCO17418.1"/>
    <property type="molecule type" value="Genomic_DNA"/>
</dbReference>
<gene>
    <name evidence="1" type="ORF">EV644_11466</name>
</gene>
<dbReference type="Proteomes" id="UP000295818">
    <property type="component" value="Unassembled WGS sequence"/>
</dbReference>
<organism evidence="1 2">
    <name type="scientific">Kribbella orskensis</name>
    <dbReference type="NCBI Taxonomy" id="2512216"/>
    <lineage>
        <taxon>Bacteria</taxon>
        <taxon>Bacillati</taxon>
        <taxon>Actinomycetota</taxon>
        <taxon>Actinomycetes</taxon>
        <taxon>Propionibacteriales</taxon>
        <taxon>Kribbellaceae</taxon>
        <taxon>Kribbella</taxon>
    </lineage>
</organism>
<proteinExistence type="predicted"/>
<name>A0ABY2BE21_9ACTN</name>
<keyword evidence="2" id="KW-1185">Reference proteome</keyword>
<reference evidence="1 2" key="1">
    <citation type="journal article" date="2015" name="Stand. Genomic Sci.">
        <title>Genomic Encyclopedia of Bacterial and Archaeal Type Strains, Phase III: the genomes of soil and plant-associated and newly described type strains.</title>
        <authorList>
            <person name="Whitman W.B."/>
            <person name="Woyke T."/>
            <person name="Klenk H.P."/>
            <person name="Zhou Y."/>
            <person name="Lilburn T.G."/>
            <person name="Beck B.J."/>
            <person name="De Vos P."/>
            <person name="Vandamme P."/>
            <person name="Eisen J.A."/>
            <person name="Garrity G."/>
            <person name="Hugenholtz P."/>
            <person name="Kyrpides N.C."/>
        </authorList>
    </citation>
    <scope>NUCLEOTIDE SEQUENCE [LARGE SCALE GENOMIC DNA]</scope>
    <source>
        <strain evidence="1 2">VKM Ac-2538</strain>
    </source>
</reference>
<comment type="caution">
    <text evidence="1">The sequence shown here is derived from an EMBL/GenBank/DDBJ whole genome shotgun (WGS) entry which is preliminary data.</text>
</comment>
<evidence type="ECO:0000313" key="2">
    <source>
        <dbReference type="Proteomes" id="UP000295818"/>
    </source>
</evidence>
<accession>A0ABY2BE21</accession>
<evidence type="ECO:0000313" key="1">
    <source>
        <dbReference type="EMBL" id="TCO17418.1"/>
    </source>
</evidence>
<protein>
    <submittedName>
        <fullName evidence="1">Uncharacterized protein</fullName>
    </submittedName>
</protein>